<sequence length="432" mass="47379">MSDTDAPQPVPLGQHGADDLPGPGAGATPVPGGPQVVSTPEGPRVVRTGGERADGIVRCERCGASEASLNVATGMLRCAFCRYEWRTENALTTFDLDGAIGDLSGVVVGSGTADVTADPSVTLRCTACGADVVIDATAGVQARCHWCRHTLSLTQQVPNGAVPDMVLPFSVPKADAVQRVAEFVGKRQFFAHRRFRAEFTPENVMGVYLPYMVVDVNARARVSGEGEHQTRSYTVQVRDSEGRTRSERRYDADVYDVRRTFGLHVDDLTVESSTERLDRDTARTSNNVINTILPFDVHHGVRYDPRYLQGFTSERRDVDVDGLRAAVHDQVRDIARWRADETIAYYDRGVRWDRTELDVQGERWVGAYLPVWLYSYLEEKKNGSTMLHYVAVNGRTGETMGSVPLNVPRLALVATVVEVVGAVAAAVLWVLT</sequence>
<organism evidence="3 4">
    <name type="scientific">Cellulomonas phragmiteti</name>
    <dbReference type="NCBI Taxonomy" id="478780"/>
    <lineage>
        <taxon>Bacteria</taxon>
        <taxon>Bacillati</taxon>
        <taxon>Actinomycetota</taxon>
        <taxon>Actinomycetes</taxon>
        <taxon>Micrococcales</taxon>
        <taxon>Cellulomonadaceae</taxon>
        <taxon>Cellulomonas</taxon>
    </lineage>
</organism>
<feature type="region of interest" description="Disordered" evidence="1">
    <location>
        <begin position="1"/>
        <end position="48"/>
    </location>
</feature>
<evidence type="ECO:0000313" key="3">
    <source>
        <dbReference type="EMBL" id="GIG38676.1"/>
    </source>
</evidence>
<dbReference type="Proteomes" id="UP000614741">
    <property type="component" value="Unassembled WGS sequence"/>
</dbReference>
<name>A0ABQ4DID1_9CELL</name>
<proteinExistence type="predicted"/>
<evidence type="ECO:0000313" key="4">
    <source>
        <dbReference type="Proteomes" id="UP000614741"/>
    </source>
</evidence>
<dbReference type="EMBL" id="BONP01000002">
    <property type="protein sequence ID" value="GIG38676.1"/>
    <property type="molecule type" value="Genomic_DNA"/>
</dbReference>
<keyword evidence="2" id="KW-1133">Transmembrane helix</keyword>
<protein>
    <recommendedName>
        <fullName evidence="5">TFIIB-type zinc ribbon-containing protein</fullName>
    </recommendedName>
</protein>
<gene>
    <name evidence="3" type="ORF">Cph01nite_04380</name>
</gene>
<evidence type="ECO:0008006" key="5">
    <source>
        <dbReference type="Google" id="ProtNLM"/>
    </source>
</evidence>
<keyword evidence="2" id="KW-0472">Membrane</keyword>
<keyword evidence="2" id="KW-0812">Transmembrane</keyword>
<comment type="caution">
    <text evidence="3">The sequence shown here is derived from an EMBL/GenBank/DDBJ whole genome shotgun (WGS) entry which is preliminary data.</text>
</comment>
<dbReference type="PANTHER" id="PTHR37826">
    <property type="entry name" value="FLOTILLIN BAND_7_5 DOMAIN PROTEIN"/>
    <property type="match status" value="1"/>
</dbReference>
<accession>A0ABQ4DID1</accession>
<evidence type="ECO:0000256" key="1">
    <source>
        <dbReference type="SAM" id="MobiDB-lite"/>
    </source>
</evidence>
<keyword evidence="4" id="KW-1185">Reference proteome</keyword>
<feature type="transmembrane region" description="Helical" evidence="2">
    <location>
        <begin position="410"/>
        <end position="431"/>
    </location>
</feature>
<feature type="compositionally biased region" description="Low complexity" evidence="1">
    <location>
        <begin position="19"/>
        <end position="34"/>
    </location>
</feature>
<reference evidence="3 4" key="1">
    <citation type="submission" date="2021-01" db="EMBL/GenBank/DDBJ databases">
        <title>Whole genome shotgun sequence of Cellulomonas phragmiteti NBRC 110785.</title>
        <authorList>
            <person name="Komaki H."/>
            <person name="Tamura T."/>
        </authorList>
    </citation>
    <scope>NUCLEOTIDE SEQUENCE [LARGE SCALE GENOMIC DNA]</scope>
    <source>
        <strain evidence="3 4">NBRC 110785</strain>
    </source>
</reference>
<dbReference type="PANTHER" id="PTHR37826:SF3">
    <property type="entry name" value="J DOMAIN-CONTAINING PROTEIN"/>
    <property type="match status" value="1"/>
</dbReference>
<dbReference type="RefSeq" id="WP_203670741.1">
    <property type="nucleotide sequence ID" value="NZ_BONP01000002.1"/>
</dbReference>
<evidence type="ECO:0000256" key="2">
    <source>
        <dbReference type="SAM" id="Phobius"/>
    </source>
</evidence>